<dbReference type="Proteomes" id="UP000193487">
    <property type="component" value="Unassembled WGS sequence"/>
</dbReference>
<sequence>MRARPPMLLIATAVAAMLVAGCEAKVYGASNHRPPEHRASRVAPLVQAIMPPELPLAVPAAGLTGLPARIQQATQEAADQGATISVAVFDRATNQMFSNGNDRLIGIASVAKLFIADHLLLQESQGQTHLSQEDREALDAMLRSSDDGAAENFWSQGGDESIITEVAGRYGLTSTTPPSTGRWWDTMSSASDLIRYYDMLLAGSGGLPAERADIIVRNLAQSTPTGIDGYPQRFGIPDGLYAEPVAVKQGWMCCIGSDWMHLSTGIVGADRRYIMVIESLQPSDDATARATITQAVKTMFPQGRI</sequence>
<dbReference type="PROSITE" id="PS51257">
    <property type="entry name" value="PROKAR_LIPOPROTEIN"/>
    <property type="match status" value="1"/>
</dbReference>
<keyword evidence="3" id="KW-1185">Reference proteome</keyword>
<dbReference type="STRING" id="487514.A5707_06520"/>
<comment type="caution">
    <text evidence="2">The sequence shown here is derived from an EMBL/GenBank/DDBJ whole genome shotgun (WGS) entry which is preliminary data.</text>
</comment>
<keyword evidence="1" id="KW-0732">Signal</keyword>
<dbReference type="PANTHER" id="PTHR35333:SF3">
    <property type="entry name" value="BETA-LACTAMASE-TYPE TRANSPEPTIDASE FOLD CONTAINING PROTEIN"/>
    <property type="match status" value="1"/>
</dbReference>
<dbReference type="GO" id="GO:0046677">
    <property type="term" value="P:response to antibiotic"/>
    <property type="evidence" value="ECO:0007669"/>
    <property type="project" value="InterPro"/>
</dbReference>
<dbReference type="GO" id="GO:0030655">
    <property type="term" value="P:beta-lactam antibiotic catabolic process"/>
    <property type="evidence" value="ECO:0007669"/>
    <property type="project" value="InterPro"/>
</dbReference>
<dbReference type="AlphaFoldDB" id="A0A1X1XR54"/>
<reference evidence="2 3" key="1">
    <citation type="submission" date="2016-01" db="EMBL/GenBank/DDBJ databases">
        <title>The new phylogeny of the genus Mycobacterium.</title>
        <authorList>
            <person name="Tarcisio F."/>
            <person name="Conor M."/>
            <person name="Antonella G."/>
            <person name="Elisabetta G."/>
            <person name="Giulia F.S."/>
            <person name="Sara T."/>
            <person name="Anna F."/>
            <person name="Clotilde B."/>
            <person name="Roberto B."/>
            <person name="Veronica D.S."/>
            <person name="Fabio R."/>
            <person name="Monica P."/>
            <person name="Olivier J."/>
            <person name="Enrico T."/>
            <person name="Nicola S."/>
        </authorList>
    </citation>
    <scope>NUCLEOTIDE SEQUENCE [LARGE SCALE GENOMIC DNA]</scope>
    <source>
        <strain evidence="2 3">DSM 45166</strain>
    </source>
</reference>
<gene>
    <name evidence="2" type="ORF">AWC14_08625</name>
</gene>
<dbReference type="InterPro" id="IPR000871">
    <property type="entry name" value="Beta-lactam_class-A"/>
</dbReference>
<dbReference type="EMBL" id="LQPE01000141">
    <property type="protein sequence ID" value="ORW01326.1"/>
    <property type="molecule type" value="Genomic_DNA"/>
</dbReference>
<dbReference type="OrthoDB" id="4981298at2"/>
<feature type="chain" id="PRO_5038488429" description="Lipoprotein LppW" evidence="1">
    <location>
        <begin position="25"/>
        <end position="305"/>
    </location>
</feature>
<dbReference type="RefSeq" id="WP_045381047.1">
    <property type="nucleotide sequence ID" value="NZ_BBKA01000074.1"/>
</dbReference>
<dbReference type="Gene3D" id="3.40.710.10">
    <property type="entry name" value="DD-peptidase/beta-lactamase superfamily"/>
    <property type="match status" value="1"/>
</dbReference>
<dbReference type="InterPro" id="IPR012338">
    <property type="entry name" value="Beta-lactam/transpept-like"/>
</dbReference>
<evidence type="ECO:0000313" key="3">
    <source>
        <dbReference type="Proteomes" id="UP000193487"/>
    </source>
</evidence>
<dbReference type="GO" id="GO:0008800">
    <property type="term" value="F:beta-lactamase activity"/>
    <property type="evidence" value="ECO:0007669"/>
    <property type="project" value="InterPro"/>
</dbReference>
<proteinExistence type="predicted"/>
<feature type="signal peptide" evidence="1">
    <location>
        <begin position="1"/>
        <end position="24"/>
    </location>
</feature>
<name>A0A1X1XR54_9MYCO</name>
<evidence type="ECO:0000256" key="1">
    <source>
        <dbReference type="SAM" id="SignalP"/>
    </source>
</evidence>
<evidence type="ECO:0000313" key="2">
    <source>
        <dbReference type="EMBL" id="ORW01326.1"/>
    </source>
</evidence>
<protein>
    <recommendedName>
        <fullName evidence="4">Lipoprotein LppW</fullName>
    </recommendedName>
</protein>
<accession>A0A1X1XR54</accession>
<dbReference type="SUPFAM" id="SSF56601">
    <property type="entry name" value="beta-lactamase/transpeptidase-like"/>
    <property type="match status" value="1"/>
</dbReference>
<organism evidence="2 3">
    <name type="scientific">Mycobacterium kyorinense</name>
    <dbReference type="NCBI Taxonomy" id="487514"/>
    <lineage>
        <taxon>Bacteria</taxon>
        <taxon>Bacillati</taxon>
        <taxon>Actinomycetota</taxon>
        <taxon>Actinomycetes</taxon>
        <taxon>Mycobacteriales</taxon>
        <taxon>Mycobacteriaceae</taxon>
        <taxon>Mycobacterium</taxon>
    </lineage>
</organism>
<evidence type="ECO:0008006" key="4">
    <source>
        <dbReference type="Google" id="ProtNLM"/>
    </source>
</evidence>
<dbReference type="PANTHER" id="PTHR35333">
    <property type="entry name" value="BETA-LACTAMASE"/>
    <property type="match status" value="1"/>
</dbReference>